<gene>
    <name evidence="2" type="ORF">H5410_047014</name>
</gene>
<dbReference type="AlphaFoldDB" id="A0A9J5XH41"/>
<proteinExistence type="predicted"/>
<evidence type="ECO:0000313" key="2">
    <source>
        <dbReference type="EMBL" id="KAG5586580.1"/>
    </source>
</evidence>
<comment type="caution">
    <text evidence="2">The sequence shown here is derived from an EMBL/GenBank/DDBJ whole genome shotgun (WGS) entry which is preliminary data.</text>
</comment>
<feature type="compositionally biased region" description="Basic and acidic residues" evidence="1">
    <location>
        <begin position="1"/>
        <end position="10"/>
    </location>
</feature>
<evidence type="ECO:0000256" key="1">
    <source>
        <dbReference type="SAM" id="MobiDB-lite"/>
    </source>
</evidence>
<dbReference type="PANTHER" id="PTHR47481:SF36">
    <property type="entry name" value="CCHC-TYPE DOMAIN-CONTAINING PROTEIN"/>
    <property type="match status" value="1"/>
</dbReference>
<organism evidence="2 3">
    <name type="scientific">Solanum commersonii</name>
    <name type="common">Commerson's wild potato</name>
    <name type="synonym">Commerson's nightshade</name>
    <dbReference type="NCBI Taxonomy" id="4109"/>
    <lineage>
        <taxon>Eukaryota</taxon>
        <taxon>Viridiplantae</taxon>
        <taxon>Streptophyta</taxon>
        <taxon>Embryophyta</taxon>
        <taxon>Tracheophyta</taxon>
        <taxon>Spermatophyta</taxon>
        <taxon>Magnoliopsida</taxon>
        <taxon>eudicotyledons</taxon>
        <taxon>Gunneridae</taxon>
        <taxon>Pentapetalae</taxon>
        <taxon>asterids</taxon>
        <taxon>lamiids</taxon>
        <taxon>Solanales</taxon>
        <taxon>Solanaceae</taxon>
        <taxon>Solanoideae</taxon>
        <taxon>Solaneae</taxon>
        <taxon>Solanum</taxon>
    </lineage>
</organism>
<reference evidence="2 3" key="1">
    <citation type="submission" date="2020-09" db="EMBL/GenBank/DDBJ databases">
        <title>De no assembly of potato wild relative species, Solanum commersonii.</title>
        <authorList>
            <person name="Cho K."/>
        </authorList>
    </citation>
    <scope>NUCLEOTIDE SEQUENCE [LARGE SCALE GENOMIC DNA]</scope>
    <source>
        <strain evidence="2">LZ3.2</strain>
        <tissue evidence="2">Leaf</tissue>
    </source>
</reference>
<evidence type="ECO:0000313" key="3">
    <source>
        <dbReference type="Proteomes" id="UP000824120"/>
    </source>
</evidence>
<dbReference type="Proteomes" id="UP000824120">
    <property type="component" value="Chromosome 9"/>
</dbReference>
<accession>A0A9J5XH41</accession>
<protein>
    <submittedName>
        <fullName evidence="2">Uncharacterized protein</fullName>
    </submittedName>
</protein>
<sequence>MLKQQKECQDTQRSLGHLGNNFTKKNDARLQRLENELLLMSKRNMTISQYFSKVKSLSDEISKVDTKNAITETRMRIIIVHCLRPEYKGIIIATRGWAIEPTLSELENCWQIKKIWISHYQVSL</sequence>
<name>A0A9J5XH41_SOLCO</name>
<feature type="region of interest" description="Disordered" evidence="1">
    <location>
        <begin position="1"/>
        <end position="20"/>
    </location>
</feature>
<dbReference type="EMBL" id="JACXVP010000009">
    <property type="protein sequence ID" value="KAG5586580.1"/>
    <property type="molecule type" value="Genomic_DNA"/>
</dbReference>
<keyword evidence="3" id="KW-1185">Reference proteome</keyword>
<dbReference type="PANTHER" id="PTHR47481">
    <property type="match status" value="1"/>
</dbReference>
<dbReference type="OrthoDB" id="1300516at2759"/>